<dbReference type="Proteomes" id="UP000271087">
    <property type="component" value="Unassembled WGS sequence"/>
</dbReference>
<reference evidence="2 3" key="2">
    <citation type="submission" date="2018-08" db="EMBL/GenBank/DDBJ databases">
        <authorList>
            <person name="Laetsch R D."/>
            <person name="Stevens L."/>
            <person name="Kumar S."/>
            <person name="Blaxter L. M."/>
        </authorList>
    </citation>
    <scope>NUCLEOTIDE SEQUENCE [LARGE SCALE GENOMIC DNA]</scope>
</reference>
<organism evidence="4">
    <name type="scientific">Onchocerca ochengi</name>
    <name type="common">Filarial nematode worm</name>
    <dbReference type="NCBI Taxonomy" id="42157"/>
    <lineage>
        <taxon>Eukaryota</taxon>
        <taxon>Metazoa</taxon>
        <taxon>Ecdysozoa</taxon>
        <taxon>Nematoda</taxon>
        <taxon>Chromadorea</taxon>
        <taxon>Rhabditida</taxon>
        <taxon>Spirurina</taxon>
        <taxon>Spiruromorpha</taxon>
        <taxon>Filarioidea</taxon>
        <taxon>Onchocercidae</taxon>
        <taxon>Onchocerca</taxon>
    </lineage>
</organism>
<feature type="compositionally biased region" description="Polar residues" evidence="1">
    <location>
        <begin position="64"/>
        <end position="75"/>
    </location>
</feature>
<gene>
    <name evidence="2" type="ORF">NOO_LOCUS5232</name>
</gene>
<evidence type="ECO:0000313" key="2">
    <source>
        <dbReference type="EMBL" id="VDK76513.1"/>
    </source>
</evidence>
<evidence type="ECO:0000313" key="3">
    <source>
        <dbReference type="Proteomes" id="UP000271087"/>
    </source>
</evidence>
<name>A0A182EB02_ONCOC</name>
<evidence type="ECO:0000313" key="4">
    <source>
        <dbReference type="WBParaSite" id="nOo.2.0.1.t05232-RA"/>
    </source>
</evidence>
<accession>A0A182EB02</accession>
<dbReference type="AlphaFoldDB" id="A0A182EB02"/>
<evidence type="ECO:0000256" key="1">
    <source>
        <dbReference type="SAM" id="MobiDB-lite"/>
    </source>
</evidence>
<dbReference type="EMBL" id="UYRW01001345">
    <property type="protein sequence ID" value="VDK76513.1"/>
    <property type="molecule type" value="Genomic_DNA"/>
</dbReference>
<feature type="region of interest" description="Disordered" evidence="1">
    <location>
        <begin position="55"/>
        <end position="76"/>
    </location>
</feature>
<sequence length="98" mass="10770">MMTGAMVMIGNSRNVCVSEAFTSDTVGDDAFIYRPLNLFVLAAVSSLYSKHFDKRGRAEKNHSESPSSTDSTTNLDPEIRIACIHKSHLSLSHSQLPK</sequence>
<dbReference type="WBParaSite" id="nOo.2.0.1.t05232-RA">
    <property type="protein sequence ID" value="nOo.2.0.1.t05232-RA"/>
    <property type="gene ID" value="nOo.2.0.1.g05232"/>
</dbReference>
<proteinExistence type="predicted"/>
<keyword evidence="3" id="KW-1185">Reference proteome</keyword>
<reference evidence="4" key="1">
    <citation type="submission" date="2016-06" db="UniProtKB">
        <authorList>
            <consortium name="WormBaseParasite"/>
        </authorList>
    </citation>
    <scope>IDENTIFICATION</scope>
</reference>
<protein>
    <submittedName>
        <fullName evidence="4">Secreted protein</fullName>
    </submittedName>
</protein>